<organism evidence="1 2">
    <name type="scientific">Catharanthus roseus</name>
    <name type="common">Madagascar periwinkle</name>
    <name type="synonym">Vinca rosea</name>
    <dbReference type="NCBI Taxonomy" id="4058"/>
    <lineage>
        <taxon>Eukaryota</taxon>
        <taxon>Viridiplantae</taxon>
        <taxon>Streptophyta</taxon>
        <taxon>Embryophyta</taxon>
        <taxon>Tracheophyta</taxon>
        <taxon>Spermatophyta</taxon>
        <taxon>Magnoliopsida</taxon>
        <taxon>eudicotyledons</taxon>
        <taxon>Gunneridae</taxon>
        <taxon>Pentapetalae</taxon>
        <taxon>asterids</taxon>
        <taxon>lamiids</taxon>
        <taxon>Gentianales</taxon>
        <taxon>Apocynaceae</taxon>
        <taxon>Rauvolfioideae</taxon>
        <taxon>Vinceae</taxon>
        <taxon>Catharanthinae</taxon>
        <taxon>Catharanthus</taxon>
    </lineage>
</organism>
<sequence>MRECDLSGFLSIKKTTQTGIVASSLQPNDEGSEDDKSYDLSRKDVPSTVPMTAFQNEMWTALEQLRVTQNIHEVQLAETVESTPYVENVNVLGEVCERNAVRQPRMSEKSARCLLKEDTRKKGWLKTGRK</sequence>
<proteinExistence type="predicted"/>
<reference evidence="2" key="1">
    <citation type="journal article" date="2023" name="Nat. Plants">
        <title>Single-cell RNA sequencing provides a high-resolution roadmap for understanding the multicellular compartmentation of specialized metabolism.</title>
        <authorList>
            <person name="Sun S."/>
            <person name="Shen X."/>
            <person name="Li Y."/>
            <person name="Li Y."/>
            <person name="Wang S."/>
            <person name="Li R."/>
            <person name="Zhang H."/>
            <person name="Shen G."/>
            <person name="Guo B."/>
            <person name="Wei J."/>
            <person name="Xu J."/>
            <person name="St-Pierre B."/>
            <person name="Chen S."/>
            <person name="Sun C."/>
        </authorList>
    </citation>
    <scope>NUCLEOTIDE SEQUENCE [LARGE SCALE GENOMIC DNA]</scope>
</reference>
<dbReference type="Proteomes" id="UP001060085">
    <property type="component" value="Linkage Group LG01"/>
</dbReference>
<name>A0ACC0CB88_CATRO</name>
<accession>A0ACC0CB88</accession>
<comment type="caution">
    <text evidence="1">The sequence shown here is derived from an EMBL/GenBank/DDBJ whole genome shotgun (WGS) entry which is preliminary data.</text>
</comment>
<gene>
    <name evidence="1" type="ORF">M9H77_03350</name>
</gene>
<evidence type="ECO:0000313" key="1">
    <source>
        <dbReference type="EMBL" id="KAI5682122.1"/>
    </source>
</evidence>
<evidence type="ECO:0000313" key="2">
    <source>
        <dbReference type="Proteomes" id="UP001060085"/>
    </source>
</evidence>
<dbReference type="EMBL" id="CM044701">
    <property type="protein sequence ID" value="KAI5682122.1"/>
    <property type="molecule type" value="Genomic_DNA"/>
</dbReference>
<keyword evidence="2" id="KW-1185">Reference proteome</keyword>
<protein>
    <submittedName>
        <fullName evidence="1">Uncharacterized protein</fullName>
    </submittedName>
</protein>